<sequence length="159" mass="18455">MKKVIGILALVLVFSLSANAQKQRQGQRMGQKTQFTPEQMATLQTKKMQLHLDLNGTQQVEVYNLLKEKAIERKANMEEMKARKEKGEKPSDEEKFKFMEARIDKQIAHKAEMKKILNNDQFEKWEKFQALNNRNGKKGGKTAMKGKRGKRGQFKKQQS</sequence>
<feature type="compositionally biased region" description="Basic residues" evidence="1">
    <location>
        <begin position="135"/>
        <end position="159"/>
    </location>
</feature>
<dbReference type="AlphaFoldDB" id="A0A1H3BC03"/>
<evidence type="ECO:0000256" key="2">
    <source>
        <dbReference type="SAM" id="SignalP"/>
    </source>
</evidence>
<dbReference type="OrthoDB" id="956918at2"/>
<protein>
    <recommendedName>
        <fullName evidence="5">LTXXQ motif family protein</fullName>
    </recommendedName>
</protein>
<dbReference type="Proteomes" id="UP000199595">
    <property type="component" value="Unassembled WGS sequence"/>
</dbReference>
<dbReference type="EMBL" id="FNNJ01000005">
    <property type="protein sequence ID" value="SDX39228.1"/>
    <property type="molecule type" value="Genomic_DNA"/>
</dbReference>
<dbReference type="STRING" id="762486.SAMN05444411_10573"/>
<proteinExistence type="predicted"/>
<evidence type="ECO:0000313" key="4">
    <source>
        <dbReference type="Proteomes" id="UP000199595"/>
    </source>
</evidence>
<feature type="signal peptide" evidence="2">
    <location>
        <begin position="1"/>
        <end position="20"/>
    </location>
</feature>
<evidence type="ECO:0000256" key="1">
    <source>
        <dbReference type="SAM" id="MobiDB-lite"/>
    </source>
</evidence>
<organism evidence="3 4">
    <name type="scientific">Lutibacter oricola</name>
    <dbReference type="NCBI Taxonomy" id="762486"/>
    <lineage>
        <taxon>Bacteria</taxon>
        <taxon>Pseudomonadati</taxon>
        <taxon>Bacteroidota</taxon>
        <taxon>Flavobacteriia</taxon>
        <taxon>Flavobacteriales</taxon>
        <taxon>Flavobacteriaceae</taxon>
        <taxon>Lutibacter</taxon>
    </lineage>
</organism>
<dbReference type="RefSeq" id="WP_090123266.1">
    <property type="nucleotide sequence ID" value="NZ_FNNJ01000005.1"/>
</dbReference>
<feature type="region of interest" description="Disordered" evidence="1">
    <location>
        <begin position="130"/>
        <end position="159"/>
    </location>
</feature>
<gene>
    <name evidence="3" type="ORF">SAMN05444411_10573</name>
</gene>
<feature type="chain" id="PRO_5011467520" description="LTXXQ motif family protein" evidence="2">
    <location>
        <begin position="21"/>
        <end position="159"/>
    </location>
</feature>
<reference evidence="4" key="1">
    <citation type="submission" date="2016-10" db="EMBL/GenBank/DDBJ databases">
        <authorList>
            <person name="Varghese N."/>
            <person name="Submissions S."/>
        </authorList>
    </citation>
    <scope>NUCLEOTIDE SEQUENCE [LARGE SCALE GENOMIC DNA]</scope>
    <source>
        <strain evidence="4">DSM 24956</strain>
    </source>
</reference>
<name>A0A1H3BC03_9FLAO</name>
<keyword evidence="2" id="KW-0732">Signal</keyword>
<evidence type="ECO:0000313" key="3">
    <source>
        <dbReference type="EMBL" id="SDX39228.1"/>
    </source>
</evidence>
<keyword evidence="4" id="KW-1185">Reference proteome</keyword>
<accession>A0A1H3BC03</accession>
<evidence type="ECO:0008006" key="5">
    <source>
        <dbReference type="Google" id="ProtNLM"/>
    </source>
</evidence>